<dbReference type="AlphaFoldDB" id="A0ABD5Q8H5"/>
<dbReference type="Proteomes" id="UP001595945">
    <property type="component" value="Unassembled WGS sequence"/>
</dbReference>
<proteinExistence type="predicted"/>
<reference evidence="1 2" key="1">
    <citation type="journal article" date="2019" name="Int. J. Syst. Evol. Microbiol.">
        <title>The Global Catalogue of Microorganisms (GCM) 10K type strain sequencing project: providing services to taxonomists for standard genome sequencing and annotation.</title>
        <authorList>
            <consortium name="The Broad Institute Genomics Platform"/>
            <consortium name="The Broad Institute Genome Sequencing Center for Infectious Disease"/>
            <person name="Wu L."/>
            <person name="Ma J."/>
        </authorList>
    </citation>
    <scope>NUCLEOTIDE SEQUENCE [LARGE SCALE GENOMIC DNA]</scope>
    <source>
        <strain evidence="1 2">XZYJ18</strain>
    </source>
</reference>
<gene>
    <name evidence="1" type="ORF">ACFO9K_22085</name>
</gene>
<keyword evidence="2" id="KW-1185">Reference proteome</keyword>
<evidence type="ECO:0000313" key="1">
    <source>
        <dbReference type="EMBL" id="MFC4826945.1"/>
    </source>
</evidence>
<dbReference type="EMBL" id="JBHSHT010000004">
    <property type="protein sequence ID" value="MFC4826945.1"/>
    <property type="molecule type" value="Genomic_DNA"/>
</dbReference>
<accession>A0ABD5Q8H5</accession>
<sequence>MKAKVPSTSELDTVYQAVLNALDQIMDETGSAYGMDIPGYVIEKYETDHSLNCSNMESSATTWLDNNGFTDGQFLWVTNCSDAFADSEGAWEGRTEAFVSTDWYSGDMLGAVAIQEALHSFLLDSCLKLPGDDHSLGQDADEGSYDNATPMVASYGDSSENYESKGDCNRDKNTDGVTYDITYCTVEGMNYSREHAYNNGVH</sequence>
<organism evidence="1 2">
    <name type="scientific">Halorussus aquaticus</name>
    <dbReference type="NCBI Taxonomy" id="2953748"/>
    <lineage>
        <taxon>Archaea</taxon>
        <taxon>Methanobacteriati</taxon>
        <taxon>Methanobacteriota</taxon>
        <taxon>Stenosarchaea group</taxon>
        <taxon>Halobacteria</taxon>
        <taxon>Halobacteriales</taxon>
        <taxon>Haladaptataceae</taxon>
        <taxon>Halorussus</taxon>
    </lineage>
</organism>
<dbReference type="GeneID" id="78823426"/>
<protein>
    <submittedName>
        <fullName evidence="1">Uncharacterized protein</fullName>
    </submittedName>
</protein>
<evidence type="ECO:0000313" key="2">
    <source>
        <dbReference type="Proteomes" id="UP001595945"/>
    </source>
</evidence>
<comment type="caution">
    <text evidence="1">The sequence shown here is derived from an EMBL/GenBank/DDBJ whole genome shotgun (WGS) entry which is preliminary data.</text>
</comment>
<dbReference type="RefSeq" id="WP_254270716.1">
    <property type="nucleotide sequence ID" value="NZ_CP100402.1"/>
</dbReference>
<name>A0ABD5Q8H5_9EURY</name>